<organism evidence="4 5">
    <name type="scientific">Ferrimonas sediminicola</name>
    <dbReference type="NCBI Taxonomy" id="2569538"/>
    <lineage>
        <taxon>Bacteria</taxon>
        <taxon>Pseudomonadati</taxon>
        <taxon>Pseudomonadota</taxon>
        <taxon>Gammaproteobacteria</taxon>
        <taxon>Alteromonadales</taxon>
        <taxon>Ferrimonadaceae</taxon>
        <taxon>Ferrimonas</taxon>
    </lineage>
</organism>
<dbReference type="InterPro" id="IPR014177">
    <property type="entry name" value="Formate_DH_TAT-contain"/>
</dbReference>
<accession>A0A4U1BHZ3</accession>
<dbReference type="NCBIfam" id="TIGR01409">
    <property type="entry name" value="TAT_signal_seq"/>
    <property type="match status" value="1"/>
</dbReference>
<evidence type="ECO:0000313" key="4">
    <source>
        <dbReference type="EMBL" id="TKB51076.1"/>
    </source>
</evidence>
<keyword evidence="5" id="KW-1185">Reference proteome</keyword>
<comment type="caution">
    <text evidence="4">The sequence shown here is derived from an EMBL/GenBank/DDBJ whole genome shotgun (WGS) entry which is preliminary data.</text>
</comment>
<dbReference type="Proteomes" id="UP000305674">
    <property type="component" value="Unassembled WGS sequence"/>
</dbReference>
<feature type="signal peptide" evidence="3">
    <location>
        <begin position="1"/>
        <end position="35"/>
    </location>
</feature>
<dbReference type="EMBL" id="SWCI01000001">
    <property type="protein sequence ID" value="TKB51076.1"/>
    <property type="molecule type" value="Genomic_DNA"/>
</dbReference>
<gene>
    <name evidence="4" type="ORF">FCL40_00540</name>
</gene>
<feature type="chain" id="PRO_5020560469" evidence="3">
    <location>
        <begin position="36"/>
        <end position="63"/>
    </location>
</feature>
<feature type="region of interest" description="Disordered" evidence="2">
    <location>
        <begin position="28"/>
        <end position="48"/>
    </location>
</feature>
<evidence type="ECO:0000256" key="1">
    <source>
        <dbReference type="ARBA" id="ARBA00022729"/>
    </source>
</evidence>
<evidence type="ECO:0000256" key="3">
    <source>
        <dbReference type="SAM" id="SignalP"/>
    </source>
</evidence>
<evidence type="ECO:0000256" key="2">
    <source>
        <dbReference type="SAM" id="MobiDB-lite"/>
    </source>
</evidence>
<dbReference type="AlphaFoldDB" id="A0A4U1BHZ3"/>
<evidence type="ECO:0000313" key="5">
    <source>
        <dbReference type="Proteomes" id="UP000305674"/>
    </source>
</evidence>
<sequence>MTPDHAKSTRRGLLKALAMAPAAAGLAAVATPSKAEDSRTQSAAEGYRETDHIRRYYASLRGQ</sequence>
<dbReference type="OrthoDB" id="6272351at2"/>
<keyword evidence="1 3" id="KW-0732">Signal</keyword>
<reference evidence="4 5" key="1">
    <citation type="submission" date="2019-04" db="EMBL/GenBank/DDBJ databases">
        <authorList>
            <person name="Hwang J.C."/>
        </authorList>
    </citation>
    <scope>NUCLEOTIDE SEQUENCE [LARGE SCALE GENOMIC DNA]</scope>
    <source>
        <strain evidence="4 5">IMCC35001</strain>
    </source>
</reference>
<dbReference type="InterPro" id="IPR019546">
    <property type="entry name" value="TAT_signal_bac_arc"/>
</dbReference>
<dbReference type="InterPro" id="IPR006311">
    <property type="entry name" value="TAT_signal"/>
</dbReference>
<dbReference type="PROSITE" id="PS51318">
    <property type="entry name" value="TAT"/>
    <property type="match status" value="1"/>
</dbReference>
<dbReference type="PIRSF" id="PIRSF036704">
    <property type="entry name" value="UCP036704"/>
    <property type="match status" value="1"/>
</dbReference>
<dbReference type="NCBIfam" id="TIGR02811">
    <property type="entry name" value="formate_TAT"/>
    <property type="match status" value="1"/>
</dbReference>
<proteinExistence type="predicted"/>
<name>A0A4U1BHZ3_9GAMM</name>
<protein>
    <submittedName>
        <fullName evidence="4">Twin-arginine translocation signal domain-containing protein</fullName>
    </submittedName>
</protein>
<dbReference type="RefSeq" id="WP_136850292.1">
    <property type="nucleotide sequence ID" value="NZ_SWCI01000001.1"/>
</dbReference>